<dbReference type="RefSeq" id="XP_035659957.1">
    <property type="nucleotide sequence ID" value="XM_035804064.1"/>
</dbReference>
<dbReference type="Pfam" id="PF07690">
    <property type="entry name" value="MFS_1"/>
    <property type="match status" value="1"/>
</dbReference>
<dbReference type="GO" id="GO:0046942">
    <property type="term" value="P:carboxylic acid transport"/>
    <property type="evidence" value="ECO:0007669"/>
    <property type="project" value="UniProtKB-ARBA"/>
</dbReference>
<dbReference type="KEGG" id="bfo:118404742"/>
<evidence type="ECO:0000256" key="4">
    <source>
        <dbReference type="ARBA" id="ARBA00004656"/>
    </source>
</evidence>
<comment type="catalytic activity">
    <reaction evidence="18">
        <text>N-acetyl-L-aspartyl-L-glutamate(out) = N-acetyl-L-aspartyl-L-glutamate(in)</text>
        <dbReference type="Rhea" id="RHEA:72599"/>
        <dbReference type="ChEBI" id="CHEBI:76931"/>
    </reaction>
    <physiologicalReaction direction="left-to-right" evidence="18">
        <dbReference type="Rhea" id="RHEA:72600"/>
    </physiologicalReaction>
</comment>
<evidence type="ECO:0000256" key="24">
    <source>
        <dbReference type="ARBA" id="ARBA00081195"/>
    </source>
</evidence>
<evidence type="ECO:0000256" key="2">
    <source>
        <dbReference type="ARBA" id="ARBA00004554"/>
    </source>
</evidence>
<dbReference type="InterPro" id="IPR050382">
    <property type="entry name" value="MFS_Na/Anion_cotransporter"/>
</dbReference>
<evidence type="ECO:0000313" key="29">
    <source>
        <dbReference type="RefSeq" id="XP_035659957.1"/>
    </source>
</evidence>
<dbReference type="PANTHER" id="PTHR11662">
    <property type="entry name" value="SOLUTE CARRIER FAMILY 17"/>
    <property type="match status" value="1"/>
</dbReference>
<dbReference type="PROSITE" id="PS50850">
    <property type="entry name" value="MFS"/>
    <property type="match status" value="1"/>
</dbReference>
<comment type="catalytic activity">
    <reaction evidence="19">
        <text>L-glutamate(out) = L-glutamate(in)</text>
        <dbReference type="Rhea" id="RHEA:66336"/>
        <dbReference type="ChEBI" id="CHEBI:29985"/>
    </reaction>
    <physiologicalReaction direction="left-to-right" evidence="19">
        <dbReference type="Rhea" id="RHEA:66337"/>
    </physiologicalReaction>
</comment>
<dbReference type="FunFam" id="1.20.1250.20:FF:000067">
    <property type="entry name" value="sialin isoform X2"/>
    <property type="match status" value="1"/>
</dbReference>
<keyword evidence="5" id="KW-0813">Transport</keyword>
<evidence type="ECO:0000256" key="13">
    <source>
        <dbReference type="ARBA" id="ARBA00023228"/>
    </source>
</evidence>
<evidence type="ECO:0000256" key="15">
    <source>
        <dbReference type="ARBA" id="ARBA00050101"/>
    </source>
</evidence>
<gene>
    <name evidence="29" type="primary">LOC118404742</name>
</gene>
<keyword evidence="9 26" id="KW-1133">Transmembrane helix</keyword>
<dbReference type="GO" id="GO:0016324">
    <property type="term" value="C:apical plasma membrane"/>
    <property type="evidence" value="ECO:0000318"/>
    <property type="project" value="GO_Central"/>
</dbReference>
<accession>A0A9J7HMG8</accession>
<evidence type="ECO:0000256" key="11">
    <source>
        <dbReference type="ARBA" id="ARBA00023136"/>
    </source>
</evidence>
<dbReference type="InterPro" id="IPR020846">
    <property type="entry name" value="MFS_dom"/>
</dbReference>
<evidence type="ECO:0000256" key="23">
    <source>
        <dbReference type="ARBA" id="ARBA00080244"/>
    </source>
</evidence>
<evidence type="ECO:0000256" key="12">
    <source>
        <dbReference type="ARBA" id="ARBA00023180"/>
    </source>
</evidence>
<evidence type="ECO:0000256" key="14">
    <source>
        <dbReference type="ARBA" id="ARBA00023329"/>
    </source>
</evidence>
<keyword evidence="14" id="KW-0968">Cytoplasmic vesicle</keyword>
<feature type="transmembrane region" description="Helical" evidence="26">
    <location>
        <begin position="448"/>
        <end position="467"/>
    </location>
</feature>
<evidence type="ECO:0000256" key="26">
    <source>
        <dbReference type="SAM" id="Phobius"/>
    </source>
</evidence>
<dbReference type="AlphaFoldDB" id="A0A9J7HMG8"/>
<dbReference type="Gene3D" id="1.20.1250.20">
    <property type="entry name" value="MFS general substrate transporter like domains"/>
    <property type="match status" value="2"/>
</dbReference>
<evidence type="ECO:0000256" key="16">
    <source>
        <dbReference type="ARBA" id="ARBA00050554"/>
    </source>
</evidence>
<evidence type="ECO:0000256" key="5">
    <source>
        <dbReference type="ARBA" id="ARBA00022448"/>
    </source>
</evidence>
<evidence type="ECO:0000256" key="17">
    <source>
        <dbReference type="ARBA" id="ARBA00050625"/>
    </source>
</evidence>
<comment type="subcellular location">
    <subcellularLocation>
        <location evidence="2">Basolateral cell membrane</location>
        <topology evidence="2">Multi-pass membrane protein</topology>
    </subcellularLocation>
    <subcellularLocation>
        <location evidence="3">Cytoplasmic vesicle</location>
        <location evidence="3">Secretory vesicle membrane</location>
        <topology evidence="3">Multi-pass membrane protein</topology>
    </subcellularLocation>
    <subcellularLocation>
        <location evidence="1">Cytoplasmic vesicle</location>
        <location evidence="1">Secretory vesicle</location>
        <location evidence="1">Synaptic vesicle membrane</location>
    </subcellularLocation>
    <subcellularLocation>
        <location evidence="4">Lysosome membrane</location>
    </subcellularLocation>
</comment>
<feature type="transmembrane region" description="Helical" evidence="26">
    <location>
        <begin position="120"/>
        <end position="139"/>
    </location>
</feature>
<keyword evidence="13" id="KW-0458">Lysosome</keyword>
<comment type="catalytic activity">
    <reaction evidence="17">
        <text>N-acetylneuraminate(in) + H(+)(in) = N-acetylneuraminate(out) + H(+)(out)</text>
        <dbReference type="Rhea" id="RHEA:28987"/>
        <dbReference type="ChEBI" id="CHEBI:15378"/>
        <dbReference type="ChEBI" id="CHEBI:35418"/>
    </reaction>
    <physiologicalReaction direction="right-to-left" evidence="17">
        <dbReference type="Rhea" id="RHEA:28989"/>
    </physiologicalReaction>
</comment>
<organism evidence="28 29">
    <name type="scientific">Branchiostoma floridae</name>
    <name type="common">Florida lancelet</name>
    <name type="synonym">Amphioxus</name>
    <dbReference type="NCBI Taxonomy" id="7739"/>
    <lineage>
        <taxon>Eukaryota</taxon>
        <taxon>Metazoa</taxon>
        <taxon>Chordata</taxon>
        <taxon>Cephalochordata</taxon>
        <taxon>Leptocardii</taxon>
        <taxon>Amphioxiformes</taxon>
        <taxon>Branchiostomatidae</taxon>
        <taxon>Branchiostoma</taxon>
    </lineage>
</organism>
<dbReference type="CDD" id="cd17318">
    <property type="entry name" value="MFS_SLC17"/>
    <property type="match status" value="1"/>
</dbReference>
<evidence type="ECO:0000256" key="1">
    <source>
        <dbReference type="ARBA" id="ARBA00004432"/>
    </source>
</evidence>
<dbReference type="GeneID" id="118404742"/>
<feature type="transmembrane region" description="Helical" evidence="26">
    <location>
        <begin position="350"/>
        <end position="369"/>
    </location>
</feature>
<keyword evidence="10" id="KW-0770">Synapse</keyword>
<feature type="transmembrane region" description="Helical" evidence="26">
    <location>
        <begin position="263"/>
        <end position="283"/>
    </location>
</feature>
<dbReference type="OrthoDB" id="2985014at2759"/>
<feature type="transmembrane region" description="Helical" evidence="26">
    <location>
        <begin position="20"/>
        <end position="40"/>
    </location>
</feature>
<comment type="catalytic activity">
    <reaction evidence="20">
        <text>D-glucuronate(out) + H(+)(out) = D-glucuronate(in) + H(+)(in)</text>
        <dbReference type="Rhea" id="RHEA:72591"/>
        <dbReference type="ChEBI" id="CHEBI:15378"/>
        <dbReference type="ChEBI" id="CHEBI:58720"/>
    </reaction>
    <physiologicalReaction direction="left-to-right" evidence="20">
        <dbReference type="Rhea" id="RHEA:72592"/>
    </physiologicalReaction>
</comment>
<evidence type="ECO:0000256" key="21">
    <source>
        <dbReference type="ARBA" id="ARBA00056891"/>
    </source>
</evidence>
<evidence type="ECO:0000256" key="20">
    <source>
        <dbReference type="ARBA" id="ARBA00051612"/>
    </source>
</evidence>
<feature type="transmembrane region" description="Helical" evidence="26">
    <location>
        <begin position="211"/>
        <end position="230"/>
    </location>
</feature>
<keyword evidence="11 26" id="KW-0472">Membrane</keyword>
<dbReference type="GO" id="GO:0016323">
    <property type="term" value="C:basolateral plasma membrane"/>
    <property type="evidence" value="ECO:0007669"/>
    <property type="project" value="UniProtKB-SubCell"/>
</dbReference>
<dbReference type="InterPro" id="IPR036259">
    <property type="entry name" value="MFS_trans_sf"/>
</dbReference>
<dbReference type="Proteomes" id="UP000001554">
    <property type="component" value="Chromosome 17"/>
</dbReference>
<dbReference type="GO" id="GO:0005765">
    <property type="term" value="C:lysosomal membrane"/>
    <property type="evidence" value="ECO:0007669"/>
    <property type="project" value="UniProtKB-SubCell"/>
</dbReference>
<feature type="transmembrane region" description="Helical" evidence="26">
    <location>
        <begin position="375"/>
        <end position="395"/>
    </location>
</feature>
<evidence type="ECO:0000256" key="22">
    <source>
        <dbReference type="ARBA" id="ARBA00069713"/>
    </source>
</evidence>
<evidence type="ECO:0000259" key="27">
    <source>
        <dbReference type="PROSITE" id="PS50850"/>
    </source>
</evidence>
<sequence length="516" mass="56547">MDGASSSAFRPKKSGEKVPVWTSTRYLLAVLGSFGFFSAYGMRVNLSVAMVAMVNHTQKAALNGSEDCVPNTNTTGQDKPGEFGWDSGEQSIILGAFFYGYIVTQIPGGFLAGRYGGKPVFGLGILCTALFTLVTPVAARANKYLFIAVRVIQGLGEGVTFPAMHAMWKSWAPPIERSKLVTITYSGAHLGTVFSLPISGLLCDHFGWPSVFYAFGALGCLWFVIWMLMVHNTPEEHPRISYVEREYIQGELRREGTTGKNESIPWLTFATSAPVWAIVLSHFSNNWGFYTLLTDLPTYMKEILLFDLTQAGFLSAVPYLCIWLVIIFGGQLADFLRENKFLSTTAVRKVFNCGGLVLPGIFMVATGYVNCSQQVLAIVFLTFSVAMGGLCMSGFNVNHLDIAPRYAGVLMGISNCVATIPGFAGPAVVGILTQNAKTWITRKHQWQIVFYITAGINAFGTITYVLMGDGTVQSWAMSQSEAKRAAPLDEDRERLVVNEEHVDPRTYGFIAHDHNA</sequence>
<keyword evidence="28" id="KW-1185">Reference proteome</keyword>
<protein>
    <recommendedName>
        <fullName evidence="22">Sialin</fullName>
    </recommendedName>
    <alternativeName>
        <fullName evidence="25">H(+)/nitrate cotransporter</fullName>
    </alternativeName>
    <alternativeName>
        <fullName evidence="23">H(+)/sialic acid cotransporter</fullName>
    </alternativeName>
    <alternativeName>
        <fullName evidence="24">Vesicular excitatory amino acid transporter</fullName>
    </alternativeName>
</protein>
<dbReference type="GO" id="GO:0022857">
    <property type="term" value="F:transmembrane transporter activity"/>
    <property type="evidence" value="ECO:0000318"/>
    <property type="project" value="GO_Central"/>
</dbReference>
<comment type="function">
    <text evidence="21">Receptor for CM101, a polysaccharide produced by group B Streptococcus with antipathoangiogenic properties.</text>
</comment>
<keyword evidence="6" id="KW-1003">Cell membrane</keyword>
<feature type="transmembrane region" description="Helical" evidence="26">
    <location>
        <begin position="303"/>
        <end position="329"/>
    </location>
</feature>
<evidence type="ECO:0000256" key="19">
    <source>
        <dbReference type="ARBA" id="ARBA00051447"/>
    </source>
</evidence>
<dbReference type="SUPFAM" id="SSF103473">
    <property type="entry name" value="MFS general substrate transporter"/>
    <property type="match status" value="1"/>
</dbReference>
<dbReference type="FunFam" id="1.20.1250.20:FF:000003">
    <property type="entry name" value="Solute carrier family 17 member 3"/>
    <property type="match status" value="1"/>
</dbReference>
<evidence type="ECO:0000256" key="9">
    <source>
        <dbReference type="ARBA" id="ARBA00022989"/>
    </source>
</evidence>
<feature type="transmembrane region" description="Helical" evidence="26">
    <location>
        <begin position="407"/>
        <end position="428"/>
    </location>
</feature>
<comment type="catalytic activity">
    <reaction evidence="16">
        <text>L-aspartate(out) = L-aspartate(in)</text>
        <dbReference type="Rhea" id="RHEA:66332"/>
        <dbReference type="ChEBI" id="CHEBI:29991"/>
    </reaction>
    <physiologicalReaction direction="left-to-right" evidence="16">
        <dbReference type="Rhea" id="RHEA:66333"/>
    </physiologicalReaction>
</comment>
<dbReference type="OMA" id="RVVTTWF"/>
<feature type="transmembrane region" description="Helical" evidence="26">
    <location>
        <begin position="92"/>
        <end position="113"/>
    </location>
</feature>
<evidence type="ECO:0000256" key="3">
    <source>
        <dbReference type="ARBA" id="ARBA00004638"/>
    </source>
</evidence>
<keyword evidence="7 26" id="KW-0812">Transmembrane</keyword>
<reference evidence="28" key="1">
    <citation type="journal article" date="2020" name="Nat. Ecol. Evol.">
        <title>Deeply conserved synteny resolves early events in vertebrate evolution.</title>
        <authorList>
            <person name="Simakov O."/>
            <person name="Marletaz F."/>
            <person name="Yue J.X."/>
            <person name="O'Connell B."/>
            <person name="Jenkins J."/>
            <person name="Brandt A."/>
            <person name="Calef R."/>
            <person name="Tung C.H."/>
            <person name="Huang T.K."/>
            <person name="Schmutz J."/>
            <person name="Satoh N."/>
            <person name="Yu J.K."/>
            <person name="Putnam N.H."/>
            <person name="Green R.E."/>
            <person name="Rokhsar D.S."/>
        </authorList>
    </citation>
    <scope>NUCLEOTIDE SEQUENCE [LARGE SCALE GENOMIC DNA]</scope>
    <source>
        <strain evidence="28">S238N-H82</strain>
    </source>
</reference>
<name>A0A9J7HMG8_BRAFL</name>
<keyword evidence="8" id="KW-0769">Symport</keyword>
<evidence type="ECO:0000256" key="7">
    <source>
        <dbReference type="ARBA" id="ARBA00022692"/>
    </source>
</evidence>
<evidence type="ECO:0000313" key="28">
    <source>
        <dbReference type="Proteomes" id="UP000001554"/>
    </source>
</evidence>
<reference evidence="29" key="2">
    <citation type="submission" date="2025-08" db="UniProtKB">
        <authorList>
            <consortium name="RefSeq"/>
        </authorList>
    </citation>
    <scope>IDENTIFICATION</scope>
    <source>
        <strain evidence="29">S238N-H82</strain>
        <tissue evidence="29">Testes</tissue>
    </source>
</reference>
<keyword evidence="12" id="KW-0325">Glycoprotein</keyword>
<evidence type="ECO:0000256" key="8">
    <source>
        <dbReference type="ARBA" id="ARBA00022847"/>
    </source>
</evidence>
<dbReference type="InterPro" id="IPR011701">
    <property type="entry name" value="MFS"/>
</dbReference>
<dbReference type="PANTHER" id="PTHR11662:SF399">
    <property type="entry name" value="FI19708P1-RELATED"/>
    <property type="match status" value="1"/>
</dbReference>
<dbReference type="GO" id="GO:0015293">
    <property type="term" value="F:symporter activity"/>
    <property type="evidence" value="ECO:0007669"/>
    <property type="project" value="UniProtKB-KW"/>
</dbReference>
<evidence type="ECO:0000256" key="6">
    <source>
        <dbReference type="ARBA" id="ARBA00022475"/>
    </source>
</evidence>
<feature type="domain" description="Major facilitator superfamily (MFS) profile" evidence="27">
    <location>
        <begin position="27"/>
        <end position="472"/>
    </location>
</feature>
<evidence type="ECO:0000256" key="10">
    <source>
        <dbReference type="ARBA" id="ARBA00023018"/>
    </source>
</evidence>
<evidence type="ECO:0000256" key="25">
    <source>
        <dbReference type="ARBA" id="ARBA00081925"/>
    </source>
</evidence>
<evidence type="ECO:0000256" key="18">
    <source>
        <dbReference type="ARBA" id="ARBA00051403"/>
    </source>
</evidence>
<dbReference type="GO" id="GO:0030672">
    <property type="term" value="C:synaptic vesicle membrane"/>
    <property type="evidence" value="ECO:0007669"/>
    <property type="project" value="UniProtKB-SubCell"/>
</dbReference>
<proteinExistence type="predicted"/>
<comment type="catalytic activity">
    <reaction evidence="15">
        <text>2 nitrate(out) + H(+)(out) = 2 nitrate(in) + H(+)(in)</text>
        <dbReference type="Rhea" id="RHEA:71539"/>
        <dbReference type="ChEBI" id="CHEBI:15378"/>
        <dbReference type="ChEBI" id="CHEBI:17632"/>
    </reaction>
    <physiologicalReaction direction="left-to-right" evidence="15">
        <dbReference type="Rhea" id="RHEA:71540"/>
    </physiologicalReaction>
</comment>